<dbReference type="GO" id="GO:0016020">
    <property type="term" value="C:membrane"/>
    <property type="evidence" value="ECO:0007669"/>
    <property type="project" value="UniProtKB-SubCell"/>
</dbReference>
<evidence type="ECO:0000256" key="4">
    <source>
        <dbReference type="ARBA" id="ARBA00022679"/>
    </source>
</evidence>
<keyword evidence="4" id="KW-0808">Transferase</keyword>
<dbReference type="PANTHER" id="PTHR21461:SF40">
    <property type="entry name" value="GLYCOSYLTRANSFERASE FAMILY 92 PROTEIN"/>
    <property type="match status" value="1"/>
</dbReference>
<proteinExistence type="inferred from homology"/>
<evidence type="ECO:0000313" key="10">
    <source>
        <dbReference type="Proteomes" id="UP000494165"/>
    </source>
</evidence>
<dbReference type="PANTHER" id="PTHR21461">
    <property type="entry name" value="GLYCOSYLTRANSFERASE FAMILY 92 PROTEIN"/>
    <property type="match status" value="1"/>
</dbReference>
<dbReference type="Proteomes" id="UP000494165">
    <property type="component" value="Unassembled WGS sequence"/>
</dbReference>
<evidence type="ECO:0008006" key="11">
    <source>
        <dbReference type="Google" id="ProtNLM"/>
    </source>
</evidence>
<reference evidence="9 10" key="1">
    <citation type="submission" date="2020-04" db="EMBL/GenBank/DDBJ databases">
        <authorList>
            <person name="Alioto T."/>
            <person name="Alioto T."/>
            <person name="Gomez Garrido J."/>
        </authorList>
    </citation>
    <scope>NUCLEOTIDE SEQUENCE [LARGE SCALE GENOMIC DNA]</scope>
</reference>
<dbReference type="Pfam" id="PF01697">
    <property type="entry name" value="Glyco_transf_92"/>
    <property type="match status" value="2"/>
</dbReference>
<protein>
    <recommendedName>
        <fullName evidence="11">Glycosyltransferase family 92 protein</fullName>
    </recommendedName>
</protein>
<evidence type="ECO:0000256" key="1">
    <source>
        <dbReference type="ARBA" id="ARBA00004167"/>
    </source>
</evidence>
<accession>A0A8S1D0V3</accession>
<keyword evidence="3" id="KW-0328">Glycosyltransferase</keyword>
<name>A0A8S1D0V3_9INSE</name>
<keyword evidence="6" id="KW-1133">Transmembrane helix</keyword>
<dbReference type="InterPro" id="IPR008166">
    <property type="entry name" value="Glyco_transf_92"/>
</dbReference>
<dbReference type="GO" id="GO:0005737">
    <property type="term" value="C:cytoplasm"/>
    <property type="evidence" value="ECO:0007669"/>
    <property type="project" value="TreeGrafter"/>
</dbReference>
<keyword evidence="8" id="KW-0732">Signal</keyword>
<evidence type="ECO:0000256" key="7">
    <source>
        <dbReference type="ARBA" id="ARBA00023136"/>
    </source>
</evidence>
<comment type="subcellular location">
    <subcellularLocation>
        <location evidence="1">Membrane</location>
        <topology evidence="1">Single-pass membrane protein</topology>
    </subcellularLocation>
</comment>
<dbReference type="OrthoDB" id="2526284at2759"/>
<comment type="caution">
    <text evidence="9">The sequence shown here is derived from an EMBL/GenBank/DDBJ whole genome shotgun (WGS) entry which is preliminary data.</text>
</comment>
<sequence length="828" mass="97148">MRRATRGVKALMKCCLFLFLVRMFLFNSYFGTEYGEIIFQGSDAVWKPVLKAKDHFLVYSAYLNDSSQTVRIVGATRVKSLLINGKRLNTFPVQMQEIAWCRFWYNKDEETANEFASLVPALIKPIREHWNMDYLACFIFCQFPDEKRIPISVSVYSDSAAQLFLTTKNETDLPELGNRLQIRVLRRKESSFSNPTLAACVKPLHYNYSKVWELIEWIELNKILGISHFYFYDHEVTENTSCVLNEYSKLGTVTVLDWKNLPFISQKNIRTENMFAALNDCLYRGMYKHAYLTMIDTDEFIVPRENVPLVDFMRLSEKEDPLLAAAVFSNVFYYLQWPDSPDYKGLDLVTQKKTRRRTVFTPQQGRTKYISREMRRATRSLKALMKYRLVLFLVWIFFFNSYFETENGKIILQGSDAVWKPVLKAKDHFLVYSAYLTDSAQTVRILGAARLRDAIRIVIGKQQLLYNARCRFWYNEKDEKANELITLVPATLKPIREHWALNYSAYFVFCTIPDKEKIPISVSVYSEKAIQLFLTSKNETDLPEPGNRLGIQMKIWTNETISNPTLAACVKPLHYNYSRVWELIEWIELNKILGISHFYFYDHEVTENTSCVLNEYSKLGTVTVLDWKNLPFTSQKNIRTENMFAALNDCLYRGMYKHAYLTMIDTDEFIVPRENVSLVDFMRLSEKEDPLLAATVFSNAFYYLQWPDSPDYKGLDLVTQKKTRRRTVFTPQQGRAKYICKPERVAEVGNHRLWEMSDKKFKHHSINTSYAFLHHYRKCETEGDWCVKLPYVQDNYMSKYKSQLEEKVLSVQETIGKKCNLRSIKKIV</sequence>
<keyword evidence="10" id="KW-1185">Reference proteome</keyword>
<evidence type="ECO:0000256" key="8">
    <source>
        <dbReference type="SAM" id="SignalP"/>
    </source>
</evidence>
<evidence type="ECO:0000256" key="2">
    <source>
        <dbReference type="ARBA" id="ARBA00007647"/>
    </source>
</evidence>
<dbReference type="AlphaFoldDB" id="A0A8S1D0V3"/>
<keyword evidence="5" id="KW-0812">Transmembrane</keyword>
<gene>
    <name evidence="9" type="ORF">CLODIP_2_CD05894</name>
</gene>
<evidence type="ECO:0000256" key="6">
    <source>
        <dbReference type="ARBA" id="ARBA00022989"/>
    </source>
</evidence>
<evidence type="ECO:0000256" key="5">
    <source>
        <dbReference type="ARBA" id="ARBA00022692"/>
    </source>
</evidence>
<feature type="signal peptide" evidence="8">
    <location>
        <begin position="1"/>
        <end position="35"/>
    </location>
</feature>
<dbReference type="EMBL" id="CADEPI010000060">
    <property type="protein sequence ID" value="CAB3371342.1"/>
    <property type="molecule type" value="Genomic_DNA"/>
</dbReference>
<keyword evidence="7" id="KW-0472">Membrane</keyword>
<comment type="similarity">
    <text evidence="2">Belongs to the glycosyltransferase 92 family.</text>
</comment>
<organism evidence="9 10">
    <name type="scientific">Cloeon dipterum</name>
    <dbReference type="NCBI Taxonomy" id="197152"/>
    <lineage>
        <taxon>Eukaryota</taxon>
        <taxon>Metazoa</taxon>
        <taxon>Ecdysozoa</taxon>
        <taxon>Arthropoda</taxon>
        <taxon>Hexapoda</taxon>
        <taxon>Insecta</taxon>
        <taxon>Pterygota</taxon>
        <taxon>Palaeoptera</taxon>
        <taxon>Ephemeroptera</taxon>
        <taxon>Pisciforma</taxon>
        <taxon>Baetidae</taxon>
        <taxon>Cloeon</taxon>
    </lineage>
</organism>
<dbReference type="GO" id="GO:0016757">
    <property type="term" value="F:glycosyltransferase activity"/>
    <property type="evidence" value="ECO:0007669"/>
    <property type="project" value="UniProtKB-KW"/>
</dbReference>
<evidence type="ECO:0000313" key="9">
    <source>
        <dbReference type="EMBL" id="CAB3371342.1"/>
    </source>
</evidence>
<feature type="chain" id="PRO_5035777245" description="Glycosyltransferase family 92 protein" evidence="8">
    <location>
        <begin position="36"/>
        <end position="828"/>
    </location>
</feature>
<evidence type="ECO:0000256" key="3">
    <source>
        <dbReference type="ARBA" id="ARBA00022676"/>
    </source>
</evidence>